<evidence type="ECO:0000256" key="3">
    <source>
        <dbReference type="ARBA" id="ARBA00022801"/>
    </source>
</evidence>
<dbReference type="GO" id="GO:0006508">
    <property type="term" value="P:proteolysis"/>
    <property type="evidence" value="ECO:0007669"/>
    <property type="project" value="UniProtKB-KW"/>
</dbReference>
<dbReference type="SUPFAM" id="SSF50044">
    <property type="entry name" value="SH3-domain"/>
    <property type="match status" value="1"/>
</dbReference>
<dbReference type="PROSITE" id="PS51935">
    <property type="entry name" value="NLPC_P60"/>
    <property type="match status" value="1"/>
</dbReference>
<dbReference type="PANTHER" id="PTHR47053:SF1">
    <property type="entry name" value="MUREIN DD-ENDOPEPTIDASE MEPH-RELATED"/>
    <property type="match status" value="1"/>
</dbReference>
<dbReference type="InterPro" id="IPR000064">
    <property type="entry name" value="NLP_P60_dom"/>
</dbReference>
<evidence type="ECO:0000256" key="4">
    <source>
        <dbReference type="ARBA" id="ARBA00022807"/>
    </source>
</evidence>
<dbReference type="EMBL" id="AP023418">
    <property type="protein sequence ID" value="BCK81556.1"/>
    <property type="molecule type" value="Genomic_DNA"/>
</dbReference>
<keyword evidence="2" id="KW-0645">Protease</keyword>
<keyword evidence="4" id="KW-0788">Thiol protease</keyword>
<feature type="signal peptide" evidence="6">
    <location>
        <begin position="1"/>
        <end position="24"/>
    </location>
</feature>
<dbReference type="PANTHER" id="PTHR47053">
    <property type="entry name" value="MUREIN DD-ENDOPEPTIDASE MEPH-RELATED"/>
    <property type="match status" value="1"/>
</dbReference>
<keyword evidence="3" id="KW-0378">Hydrolase</keyword>
<accession>A0A810Q7C3</accession>
<dbReference type="GO" id="GO:0008234">
    <property type="term" value="F:cysteine-type peptidase activity"/>
    <property type="evidence" value="ECO:0007669"/>
    <property type="project" value="UniProtKB-KW"/>
</dbReference>
<dbReference type="SUPFAM" id="SSF54001">
    <property type="entry name" value="Cysteine proteinases"/>
    <property type="match status" value="1"/>
</dbReference>
<dbReference type="InterPro" id="IPR036028">
    <property type="entry name" value="SH3-like_dom_sf"/>
</dbReference>
<reference evidence="8" key="1">
    <citation type="submission" date="2020-09" db="EMBL/GenBank/DDBJ databases">
        <title>New species isolated from human feces.</title>
        <authorList>
            <person name="Kitahara M."/>
            <person name="Shigeno Y."/>
            <person name="Shime M."/>
            <person name="Matsumoto Y."/>
            <person name="Nakamura S."/>
            <person name="Motooka D."/>
            <person name="Fukuoka S."/>
            <person name="Nishikawa H."/>
            <person name="Benno Y."/>
        </authorList>
    </citation>
    <scope>NUCLEOTIDE SEQUENCE</scope>
    <source>
        <strain evidence="8">MM50</strain>
    </source>
</reference>
<feature type="domain" description="NlpC/P60" evidence="7">
    <location>
        <begin position="196"/>
        <end position="316"/>
    </location>
</feature>
<evidence type="ECO:0000259" key="7">
    <source>
        <dbReference type="PROSITE" id="PS51935"/>
    </source>
</evidence>
<keyword evidence="6" id="KW-0732">Signal</keyword>
<dbReference type="Gene3D" id="3.90.1720.10">
    <property type="entry name" value="endopeptidase domain like (from Nostoc punctiforme)"/>
    <property type="match status" value="1"/>
</dbReference>
<proteinExistence type="inferred from homology"/>
<dbReference type="InterPro" id="IPR051202">
    <property type="entry name" value="Peptidase_C40"/>
</dbReference>
<evidence type="ECO:0000256" key="6">
    <source>
        <dbReference type="SAM" id="SignalP"/>
    </source>
</evidence>
<organism evidence="8 9">
    <name type="scientific">Vescimonas coprocola</name>
    <dbReference type="NCBI Taxonomy" id="2714355"/>
    <lineage>
        <taxon>Bacteria</taxon>
        <taxon>Bacillati</taxon>
        <taxon>Bacillota</taxon>
        <taxon>Clostridia</taxon>
        <taxon>Eubacteriales</taxon>
        <taxon>Oscillospiraceae</taxon>
        <taxon>Vescimonas</taxon>
    </lineage>
</organism>
<dbReference type="RefSeq" id="WP_213540326.1">
    <property type="nucleotide sequence ID" value="NZ_AP023418.1"/>
</dbReference>
<comment type="similarity">
    <text evidence="1">Belongs to the peptidase C40 family.</text>
</comment>
<feature type="compositionally biased region" description="Polar residues" evidence="5">
    <location>
        <begin position="79"/>
        <end position="92"/>
    </location>
</feature>
<feature type="region of interest" description="Disordered" evidence="5">
    <location>
        <begin position="79"/>
        <end position="103"/>
    </location>
</feature>
<name>A0A810Q7C3_9FIRM</name>
<sequence length="317" mass="33706">MSRKFACLYLAVALLVSSIWIASADERDTVQQEVQYSAAVEALDAAGLTSRSSNVLPSGEGLALALELGLPEEETISLSQLPTEALKTSQAQEDAARRKQADTAAAAADAAAKEAARQSLLSEYDGVQLTEAVRLRSAADNDTATSLTIDSGKVARLNDYQDGWYQVTFGQSTGYIPAEYAQPVHYADYEGTSATNTVREELIAYAYTYLGTPYVYGGSSYSGTDCSGFTMAVFAKFGYSLSHGASDQYYTATSVSSEERQAGDLVFFDTFGGISHVGIYLGGGQFIHASSSGGVKVNSLYESYYAACYLGAGRILP</sequence>
<evidence type="ECO:0000256" key="2">
    <source>
        <dbReference type="ARBA" id="ARBA00022670"/>
    </source>
</evidence>
<dbReference type="AlphaFoldDB" id="A0A810Q7C3"/>
<evidence type="ECO:0000256" key="1">
    <source>
        <dbReference type="ARBA" id="ARBA00007074"/>
    </source>
</evidence>
<dbReference type="InterPro" id="IPR038765">
    <property type="entry name" value="Papain-like_cys_pep_sf"/>
</dbReference>
<dbReference type="Gene3D" id="2.30.30.40">
    <property type="entry name" value="SH3 Domains"/>
    <property type="match status" value="1"/>
</dbReference>
<feature type="chain" id="PRO_5032546238" description="NlpC/P60 domain-containing protein" evidence="6">
    <location>
        <begin position="25"/>
        <end position="317"/>
    </location>
</feature>
<evidence type="ECO:0000313" key="8">
    <source>
        <dbReference type="EMBL" id="BCK81556.1"/>
    </source>
</evidence>
<protein>
    <recommendedName>
        <fullName evidence="7">NlpC/P60 domain-containing protein</fullName>
    </recommendedName>
</protein>
<dbReference type="Proteomes" id="UP000681035">
    <property type="component" value="Chromosome"/>
</dbReference>
<evidence type="ECO:0000313" key="9">
    <source>
        <dbReference type="Proteomes" id="UP000681035"/>
    </source>
</evidence>
<dbReference type="Pfam" id="PF00877">
    <property type="entry name" value="NLPC_P60"/>
    <property type="match status" value="1"/>
</dbReference>
<keyword evidence="9" id="KW-1185">Reference proteome</keyword>
<dbReference type="KEGG" id="vcop:MM50RIKEN_13190"/>
<evidence type="ECO:0000256" key="5">
    <source>
        <dbReference type="SAM" id="MobiDB-lite"/>
    </source>
</evidence>
<gene>
    <name evidence="8" type="ORF">MM50RIKEN_13190</name>
</gene>